<feature type="domain" description="Reverse transcriptase" evidence="1">
    <location>
        <begin position="1"/>
        <end position="123"/>
    </location>
</feature>
<evidence type="ECO:0000313" key="2">
    <source>
        <dbReference type="EMBL" id="GBN34810.1"/>
    </source>
</evidence>
<protein>
    <recommendedName>
        <fullName evidence="1">Reverse transcriptase domain-containing protein</fullName>
    </recommendedName>
</protein>
<dbReference type="PROSITE" id="PS50878">
    <property type="entry name" value="RT_POL"/>
    <property type="match status" value="1"/>
</dbReference>
<comment type="caution">
    <text evidence="2">The sequence shown here is derived from an EMBL/GenBank/DDBJ whole genome shotgun (WGS) entry which is preliminary data.</text>
</comment>
<dbReference type="Pfam" id="PF00078">
    <property type="entry name" value="RVT_1"/>
    <property type="match status" value="1"/>
</dbReference>
<dbReference type="InterPro" id="IPR052560">
    <property type="entry name" value="RdDP_mobile_element"/>
</dbReference>
<evidence type="ECO:0000313" key="3">
    <source>
        <dbReference type="Proteomes" id="UP000499080"/>
    </source>
</evidence>
<sequence length="123" mass="14218">MEDTNCCPHPQSWEKTQKADSYRPISLLSTISKQTEAIILQRLTTITEEKLISYQFGFRKKLSTTDQLLRMTEIIRENLENGRDTGAVFIDIVKAFEKVWMEGLIYKMIVMSIPDGLIKLMNS</sequence>
<keyword evidence="3" id="KW-1185">Reference proteome</keyword>
<organism evidence="2 3">
    <name type="scientific">Araneus ventricosus</name>
    <name type="common">Orbweaver spider</name>
    <name type="synonym">Epeira ventricosa</name>
    <dbReference type="NCBI Taxonomy" id="182803"/>
    <lineage>
        <taxon>Eukaryota</taxon>
        <taxon>Metazoa</taxon>
        <taxon>Ecdysozoa</taxon>
        <taxon>Arthropoda</taxon>
        <taxon>Chelicerata</taxon>
        <taxon>Arachnida</taxon>
        <taxon>Araneae</taxon>
        <taxon>Araneomorphae</taxon>
        <taxon>Entelegynae</taxon>
        <taxon>Araneoidea</taxon>
        <taxon>Araneidae</taxon>
        <taxon>Araneus</taxon>
    </lineage>
</organism>
<dbReference type="InterPro" id="IPR000477">
    <property type="entry name" value="RT_dom"/>
</dbReference>
<dbReference type="PANTHER" id="PTHR36688">
    <property type="entry name" value="ENDO/EXONUCLEASE/PHOSPHATASE DOMAIN-CONTAINING PROTEIN"/>
    <property type="match status" value="1"/>
</dbReference>
<dbReference type="AlphaFoldDB" id="A0A4Y2N835"/>
<evidence type="ECO:0000259" key="1">
    <source>
        <dbReference type="PROSITE" id="PS50878"/>
    </source>
</evidence>
<dbReference type="OrthoDB" id="6437545at2759"/>
<accession>A0A4Y2N835</accession>
<dbReference type="Proteomes" id="UP000499080">
    <property type="component" value="Unassembled WGS sequence"/>
</dbReference>
<proteinExistence type="predicted"/>
<dbReference type="EMBL" id="BGPR01008595">
    <property type="protein sequence ID" value="GBN34810.1"/>
    <property type="molecule type" value="Genomic_DNA"/>
</dbReference>
<reference evidence="2 3" key="1">
    <citation type="journal article" date="2019" name="Sci. Rep.">
        <title>Orb-weaving spider Araneus ventricosus genome elucidates the spidroin gene catalogue.</title>
        <authorList>
            <person name="Kono N."/>
            <person name="Nakamura H."/>
            <person name="Ohtoshi R."/>
            <person name="Moran D.A.P."/>
            <person name="Shinohara A."/>
            <person name="Yoshida Y."/>
            <person name="Fujiwara M."/>
            <person name="Mori M."/>
            <person name="Tomita M."/>
            <person name="Arakawa K."/>
        </authorList>
    </citation>
    <scope>NUCLEOTIDE SEQUENCE [LARGE SCALE GENOMIC DNA]</scope>
</reference>
<dbReference type="PANTHER" id="PTHR36688:SF1">
    <property type="entry name" value="ENDONUCLEASE_EXONUCLEASE_PHOSPHATASE DOMAIN-CONTAINING PROTEIN"/>
    <property type="match status" value="1"/>
</dbReference>
<gene>
    <name evidence="2" type="ORF">AVEN_225996_1</name>
</gene>
<name>A0A4Y2N835_ARAVE</name>